<keyword evidence="3" id="KW-1185">Reference proteome</keyword>
<proteinExistence type="predicted"/>
<dbReference type="AlphaFoldDB" id="A0A1C5AW88"/>
<organism evidence="2 3">
    <name type="scientific">Micromonospora matsumotoense</name>
    <dbReference type="NCBI Taxonomy" id="121616"/>
    <lineage>
        <taxon>Bacteria</taxon>
        <taxon>Bacillati</taxon>
        <taxon>Actinomycetota</taxon>
        <taxon>Actinomycetes</taxon>
        <taxon>Micromonosporales</taxon>
        <taxon>Micromonosporaceae</taxon>
        <taxon>Micromonospora</taxon>
    </lineage>
</organism>
<keyword evidence="1" id="KW-1133">Transmembrane helix</keyword>
<protein>
    <submittedName>
        <fullName evidence="2">Uncharacterized protein</fullName>
    </submittedName>
</protein>
<keyword evidence="1" id="KW-0472">Membrane</keyword>
<dbReference type="EMBL" id="FMCU01000035">
    <property type="protein sequence ID" value="SCF49489.1"/>
    <property type="molecule type" value="Genomic_DNA"/>
</dbReference>
<name>A0A1C5AW88_9ACTN</name>
<feature type="transmembrane region" description="Helical" evidence="1">
    <location>
        <begin position="12"/>
        <end position="34"/>
    </location>
</feature>
<evidence type="ECO:0000313" key="3">
    <source>
        <dbReference type="Proteomes" id="UP000198797"/>
    </source>
</evidence>
<dbReference type="OrthoDB" id="3391616at2"/>
<dbReference type="Proteomes" id="UP000198797">
    <property type="component" value="Unassembled WGS sequence"/>
</dbReference>
<dbReference type="RefSeq" id="WP_091254440.1">
    <property type="nucleotide sequence ID" value="NZ_FMCU01000035.1"/>
</dbReference>
<sequence>MPAPKKSRLPIILAAAGVAVVLVAIAIGGTLWFVGRDDLTREQAQRECRTAMEREADQRADRVGGGTDGVLISVTGVELHDTWETDKGWSVNGTANITMTTALLGQTPTSVGLTCEAEATDNGVRTTVKNRL</sequence>
<keyword evidence="1" id="KW-0812">Transmembrane</keyword>
<evidence type="ECO:0000313" key="2">
    <source>
        <dbReference type="EMBL" id="SCF49489.1"/>
    </source>
</evidence>
<gene>
    <name evidence="2" type="ORF">GA0070216_1359</name>
</gene>
<reference evidence="3" key="1">
    <citation type="submission" date="2016-06" db="EMBL/GenBank/DDBJ databases">
        <authorList>
            <person name="Varghese N."/>
            <person name="Submissions Spin"/>
        </authorList>
    </citation>
    <scope>NUCLEOTIDE SEQUENCE [LARGE SCALE GENOMIC DNA]</scope>
    <source>
        <strain evidence="3">DSM 44100</strain>
    </source>
</reference>
<accession>A0A1C5AW88</accession>
<evidence type="ECO:0000256" key="1">
    <source>
        <dbReference type="SAM" id="Phobius"/>
    </source>
</evidence>